<dbReference type="EMBL" id="CP016591">
    <property type="protein sequence ID" value="ANY18768.1"/>
    <property type="molecule type" value="Genomic_DNA"/>
</dbReference>
<dbReference type="SUPFAM" id="SSF141371">
    <property type="entry name" value="PilZ domain-like"/>
    <property type="match status" value="1"/>
</dbReference>
<proteinExistence type="predicted"/>
<dbReference type="AlphaFoldDB" id="A0A1B2A9L7"/>
<dbReference type="Proteomes" id="UP000092932">
    <property type="component" value="Chromosome"/>
</dbReference>
<reference evidence="2 3" key="1">
    <citation type="submission" date="2016-07" db="EMBL/GenBank/DDBJ databases">
        <title>Complete genome sequence of Altererythrobacter dongtanensis KCTC 22672, a type strain with esterase isolated from tidal flat.</title>
        <authorList>
            <person name="Cheng H."/>
            <person name="Wu Y.-H."/>
            <person name="Zhou P."/>
            <person name="Huo Y.-Y."/>
            <person name="Wang C.-S."/>
            <person name="Xu X.-W."/>
        </authorList>
    </citation>
    <scope>NUCLEOTIDE SEQUENCE [LARGE SCALE GENOMIC DNA]</scope>
    <source>
        <strain evidence="2 3">KCTC 22672</strain>
    </source>
</reference>
<accession>A0A1B2A9L7</accession>
<evidence type="ECO:0008006" key="4">
    <source>
        <dbReference type="Google" id="ProtNLM"/>
    </source>
</evidence>
<dbReference type="KEGG" id="ado:A6F68_00233"/>
<evidence type="ECO:0000313" key="2">
    <source>
        <dbReference type="EMBL" id="ANY18768.1"/>
    </source>
</evidence>
<dbReference type="OrthoDB" id="7391081at2"/>
<dbReference type="STRING" id="692370.A6F68_00233"/>
<keyword evidence="3" id="KW-1185">Reference proteome</keyword>
<organism evidence="2 3">
    <name type="scientific">Tsuneonella dongtanensis</name>
    <dbReference type="NCBI Taxonomy" id="692370"/>
    <lineage>
        <taxon>Bacteria</taxon>
        <taxon>Pseudomonadati</taxon>
        <taxon>Pseudomonadota</taxon>
        <taxon>Alphaproteobacteria</taxon>
        <taxon>Sphingomonadales</taxon>
        <taxon>Erythrobacteraceae</taxon>
        <taxon>Tsuneonella</taxon>
    </lineage>
</organism>
<evidence type="ECO:0000256" key="1">
    <source>
        <dbReference type="SAM" id="MobiDB-lite"/>
    </source>
</evidence>
<evidence type="ECO:0000313" key="3">
    <source>
        <dbReference type="Proteomes" id="UP000092932"/>
    </source>
</evidence>
<sequence length="125" mass="13798">MSGVDTRHVNRDSLFLSAELQFEGDTITHRVRVRNLSALGMMAEGEFRVLPGTRVKVTLRNVPSVEGSVAWVQGQRFGIAFAEEIDPRAPRSAVGNGDLASPRYVRPSTIAPPSFDTEPKHLRKI</sequence>
<name>A0A1B2A9L7_9SPHN</name>
<protein>
    <recommendedName>
        <fullName evidence="4">PilZ domain protein</fullName>
    </recommendedName>
</protein>
<feature type="region of interest" description="Disordered" evidence="1">
    <location>
        <begin position="90"/>
        <end position="125"/>
    </location>
</feature>
<gene>
    <name evidence="2" type="ORF">A6F68_00233</name>
</gene>
<dbReference type="Gene3D" id="2.40.10.220">
    <property type="entry name" value="predicted glycosyltransferase like domains"/>
    <property type="match status" value="1"/>
</dbReference>